<proteinExistence type="predicted"/>
<feature type="repeat" description="WD" evidence="3">
    <location>
        <begin position="211"/>
        <end position="241"/>
    </location>
</feature>
<dbReference type="PANTHER" id="PTHR22847">
    <property type="entry name" value="WD40 REPEAT PROTEIN"/>
    <property type="match status" value="1"/>
</dbReference>
<evidence type="ECO:0000256" key="2">
    <source>
        <dbReference type="ARBA" id="ARBA00022737"/>
    </source>
</evidence>
<dbReference type="Gene3D" id="1.20.1280.50">
    <property type="match status" value="1"/>
</dbReference>
<protein>
    <submittedName>
        <fullName evidence="6">Fbox domain containing protein</fullName>
    </submittedName>
</protein>
<dbReference type="SMART" id="SM00320">
    <property type="entry name" value="WD40"/>
    <property type="match status" value="7"/>
</dbReference>
<accession>L8GI37</accession>
<evidence type="ECO:0000259" key="5">
    <source>
        <dbReference type="PROSITE" id="PS50181"/>
    </source>
</evidence>
<dbReference type="PROSITE" id="PS50082">
    <property type="entry name" value="WD_REPEATS_2"/>
    <property type="match status" value="1"/>
</dbReference>
<dbReference type="OrthoDB" id="10261640at2759"/>
<evidence type="ECO:0000256" key="1">
    <source>
        <dbReference type="ARBA" id="ARBA00022574"/>
    </source>
</evidence>
<dbReference type="SMART" id="SM00256">
    <property type="entry name" value="FBOX"/>
    <property type="match status" value="1"/>
</dbReference>
<dbReference type="SUPFAM" id="SSF50978">
    <property type="entry name" value="WD40 repeat-like"/>
    <property type="match status" value="1"/>
</dbReference>
<dbReference type="GeneID" id="14913402"/>
<organism evidence="6 7">
    <name type="scientific">Acanthamoeba castellanii (strain ATCC 30010 / Neff)</name>
    <dbReference type="NCBI Taxonomy" id="1257118"/>
    <lineage>
        <taxon>Eukaryota</taxon>
        <taxon>Amoebozoa</taxon>
        <taxon>Discosea</taxon>
        <taxon>Longamoebia</taxon>
        <taxon>Centramoebida</taxon>
        <taxon>Acanthamoebidae</taxon>
        <taxon>Acanthamoeba</taxon>
    </lineage>
</organism>
<evidence type="ECO:0000256" key="4">
    <source>
        <dbReference type="SAM" id="MobiDB-lite"/>
    </source>
</evidence>
<sequence length="405" mass="43585">MDQRQGKRCMASLPPEVMVEVAMHLGPREWLRLAHVNRAFRALFSHQPLWRRLHHSRFPPATDPTSGTTLLGGGGGSDGLKAIKLLPRYVVSGALDGRLKVWERGTGECRYTFAKHKAAITCLRYDLRTRAMVSGSLDRTLHFSLNNGIPHVSRLYNLESGTTNALPHAGQVLTLQLRDDTLYTGGSHGLVFVYSVTEAAASMKAPAVSILSGHDGAITALATDEPGHLLASGGADAVVKLCDPRVPRSVLPAKLTGHSAAITAVSVRDTVAVTSSRAPKGELLVWDLRKVGERHDGQPAALLRNLASANAVRSSCYDGTKLLASTDGDNCVRVWDPRDWTCGAKWPHAAPLLCLDSPSTKAFVAGGQDYSVSLWEKQPKAPTNGSAQKTGQRGEERKVNINDGM</sequence>
<dbReference type="GO" id="GO:1990234">
    <property type="term" value="C:transferase complex"/>
    <property type="evidence" value="ECO:0007669"/>
    <property type="project" value="UniProtKB-ARBA"/>
</dbReference>
<evidence type="ECO:0000313" key="6">
    <source>
        <dbReference type="EMBL" id="ELR12612.1"/>
    </source>
</evidence>
<dbReference type="Gene3D" id="2.130.10.10">
    <property type="entry name" value="YVTN repeat-like/Quinoprotein amine dehydrogenase"/>
    <property type="match status" value="2"/>
</dbReference>
<dbReference type="InterPro" id="IPR001810">
    <property type="entry name" value="F-box_dom"/>
</dbReference>
<dbReference type="PANTHER" id="PTHR22847:SF637">
    <property type="entry name" value="WD REPEAT DOMAIN 5B"/>
    <property type="match status" value="1"/>
</dbReference>
<dbReference type="RefSeq" id="XP_004334625.1">
    <property type="nucleotide sequence ID" value="XM_004334577.1"/>
</dbReference>
<feature type="compositionally biased region" description="Polar residues" evidence="4">
    <location>
        <begin position="381"/>
        <end position="391"/>
    </location>
</feature>
<keyword evidence="2" id="KW-0677">Repeat</keyword>
<dbReference type="Proteomes" id="UP000011083">
    <property type="component" value="Unassembled WGS sequence"/>
</dbReference>
<dbReference type="InterPro" id="IPR036322">
    <property type="entry name" value="WD40_repeat_dom_sf"/>
</dbReference>
<evidence type="ECO:0000256" key="3">
    <source>
        <dbReference type="PROSITE-ProRule" id="PRU00221"/>
    </source>
</evidence>
<dbReference type="EMBL" id="KB008103">
    <property type="protein sequence ID" value="ELR12612.1"/>
    <property type="molecule type" value="Genomic_DNA"/>
</dbReference>
<dbReference type="PROSITE" id="PS50181">
    <property type="entry name" value="FBOX"/>
    <property type="match status" value="1"/>
</dbReference>
<dbReference type="STRING" id="1257118.L8GI37"/>
<feature type="domain" description="F-box" evidence="5">
    <location>
        <begin position="7"/>
        <end position="53"/>
    </location>
</feature>
<dbReference type="Pfam" id="PF12937">
    <property type="entry name" value="F-box-like"/>
    <property type="match status" value="1"/>
</dbReference>
<keyword evidence="1 3" id="KW-0853">WD repeat</keyword>
<dbReference type="InterPro" id="IPR036047">
    <property type="entry name" value="F-box-like_dom_sf"/>
</dbReference>
<reference evidence="6 7" key="1">
    <citation type="journal article" date="2013" name="Genome Biol.">
        <title>Genome of Acanthamoeba castellanii highlights extensive lateral gene transfer and early evolution of tyrosine kinase signaling.</title>
        <authorList>
            <person name="Clarke M."/>
            <person name="Lohan A.J."/>
            <person name="Liu B."/>
            <person name="Lagkouvardos I."/>
            <person name="Roy S."/>
            <person name="Zafar N."/>
            <person name="Bertelli C."/>
            <person name="Schilde C."/>
            <person name="Kianianmomeni A."/>
            <person name="Burglin T.R."/>
            <person name="Frech C."/>
            <person name="Turcotte B."/>
            <person name="Kopec K.O."/>
            <person name="Synnott J.M."/>
            <person name="Choo C."/>
            <person name="Paponov I."/>
            <person name="Finkler A."/>
            <person name="Soon Heng Tan C."/>
            <person name="Hutchins A.P."/>
            <person name="Weinmeier T."/>
            <person name="Rattei T."/>
            <person name="Chu J.S."/>
            <person name="Gimenez G."/>
            <person name="Irimia M."/>
            <person name="Rigden D.J."/>
            <person name="Fitzpatrick D.A."/>
            <person name="Lorenzo-Morales J."/>
            <person name="Bateman A."/>
            <person name="Chiu C.H."/>
            <person name="Tang P."/>
            <person name="Hegemann P."/>
            <person name="Fromm H."/>
            <person name="Raoult D."/>
            <person name="Greub G."/>
            <person name="Miranda-Saavedra D."/>
            <person name="Chen N."/>
            <person name="Nash P."/>
            <person name="Ginger M.L."/>
            <person name="Horn M."/>
            <person name="Schaap P."/>
            <person name="Caler L."/>
            <person name="Loftus B."/>
        </authorList>
    </citation>
    <scope>NUCLEOTIDE SEQUENCE [LARGE SCALE GENOMIC DNA]</scope>
    <source>
        <strain evidence="6 7">Neff</strain>
    </source>
</reference>
<feature type="region of interest" description="Disordered" evidence="4">
    <location>
        <begin position="376"/>
        <end position="405"/>
    </location>
</feature>
<dbReference type="Pfam" id="PF00400">
    <property type="entry name" value="WD40"/>
    <property type="match status" value="3"/>
</dbReference>
<dbReference type="AlphaFoldDB" id="L8GI37"/>
<gene>
    <name evidence="6" type="ORF">ACA1_091120</name>
</gene>
<dbReference type="KEGG" id="acan:ACA1_091120"/>
<dbReference type="SUPFAM" id="SSF81383">
    <property type="entry name" value="F-box domain"/>
    <property type="match status" value="1"/>
</dbReference>
<keyword evidence="7" id="KW-1185">Reference proteome</keyword>
<dbReference type="InterPro" id="IPR015943">
    <property type="entry name" value="WD40/YVTN_repeat-like_dom_sf"/>
</dbReference>
<name>L8GI37_ACACF</name>
<feature type="compositionally biased region" description="Basic and acidic residues" evidence="4">
    <location>
        <begin position="392"/>
        <end position="405"/>
    </location>
</feature>
<evidence type="ECO:0000313" key="7">
    <source>
        <dbReference type="Proteomes" id="UP000011083"/>
    </source>
</evidence>
<dbReference type="InterPro" id="IPR001680">
    <property type="entry name" value="WD40_rpt"/>
</dbReference>
<dbReference type="VEuPathDB" id="AmoebaDB:ACA1_091120"/>